<feature type="domain" description="Transglycosylase SLT" evidence="2">
    <location>
        <begin position="11"/>
        <end position="135"/>
    </location>
</feature>
<dbReference type="Pfam" id="PF01464">
    <property type="entry name" value="SLT"/>
    <property type="match status" value="1"/>
</dbReference>
<keyword evidence="4" id="KW-1185">Reference proteome</keyword>
<gene>
    <name evidence="3" type="ORF">DCD74_07260</name>
</gene>
<evidence type="ECO:0000313" key="4">
    <source>
        <dbReference type="Proteomes" id="UP000251842"/>
    </source>
</evidence>
<sequence>MLPGMELMGCRVEVPASVMHHVVKVESSYNPYAIGVVGGRLARQPRTLAEAVATAEMLEARGINFSLGLAQVNRYNLPKFGVPGFSAAFTPCINLLAGSRILRECHARAGGDWGKAFSCYYSGNFTTGYRHGYVQKVQRSMLAQQGSKRPALAIPVIVNRPSRPVPAMRTDTTSVDEARPGAEPVQGLVERRGQPASGQSPSPTSDAASLITRQTPAAGEPPVAIRLGGMETPKPGSPVPPAESRDDAFVF</sequence>
<accession>A0A344J649</accession>
<dbReference type="EMBL" id="CP029556">
    <property type="protein sequence ID" value="AXA84509.1"/>
    <property type="molecule type" value="Genomic_DNA"/>
</dbReference>
<reference evidence="4" key="1">
    <citation type="submission" date="2018-05" db="EMBL/GenBank/DDBJ databases">
        <title>Luteimonas pekinense sp. nov., isolated from human Meibomian gland secretions, Beijing, China.</title>
        <authorList>
            <person name="Wen T."/>
            <person name="Bai H."/>
            <person name="Lv H."/>
        </authorList>
    </citation>
    <scope>NUCLEOTIDE SEQUENCE [LARGE SCALE GENOMIC DNA]</scope>
    <source>
        <strain evidence="4">83-4</strain>
    </source>
</reference>
<feature type="region of interest" description="Disordered" evidence="1">
    <location>
        <begin position="162"/>
        <end position="251"/>
    </location>
</feature>
<name>A0A344J649_9GAMM</name>
<evidence type="ECO:0000313" key="3">
    <source>
        <dbReference type="EMBL" id="AXA84509.1"/>
    </source>
</evidence>
<dbReference type="SUPFAM" id="SSF53955">
    <property type="entry name" value="Lysozyme-like"/>
    <property type="match status" value="1"/>
</dbReference>
<evidence type="ECO:0000259" key="2">
    <source>
        <dbReference type="Pfam" id="PF01464"/>
    </source>
</evidence>
<dbReference type="CDD" id="cd16892">
    <property type="entry name" value="LT_VirB1-like"/>
    <property type="match status" value="1"/>
</dbReference>
<dbReference type="InterPro" id="IPR023346">
    <property type="entry name" value="Lysozyme-like_dom_sf"/>
</dbReference>
<dbReference type="AlphaFoldDB" id="A0A344J649"/>
<proteinExistence type="predicted"/>
<evidence type="ECO:0000256" key="1">
    <source>
        <dbReference type="SAM" id="MobiDB-lite"/>
    </source>
</evidence>
<organism evidence="3 4">
    <name type="scientific">Solilutibacter oculi</name>
    <dbReference type="NCBI Taxonomy" id="2698682"/>
    <lineage>
        <taxon>Bacteria</taxon>
        <taxon>Pseudomonadati</taxon>
        <taxon>Pseudomonadota</taxon>
        <taxon>Gammaproteobacteria</taxon>
        <taxon>Lysobacterales</taxon>
        <taxon>Lysobacteraceae</taxon>
        <taxon>Solilutibacter</taxon>
    </lineage>
</organism>
<dbReference type="KEGG" id="lue:DCD74_07260"/>
<feature type="compositionally biased region" description="Polar residues" evidence="1">
    <location>
        <begin position="196"/>
        <end position="215"/>
    </location>
</feature>
<dbReference type="Proteomes" id="UP000251842">
    <property type="component" value="Chromosome"/>
</dbReference>
<protein>
    <recommendedName>
        <fullName evidence="2">Transglycosylase SLT domain-containing protein</fullName>
    </recommendedName>
</protein>
<dbReference type="OrthoDB" id="8565485at2"/>
<dbReference type="InterPro" id="IPR008258">
    <property type="entry name" value="Transglycosylase_SLT_dom_1"/>
</dbReference>
<dbReference type="Gene3D" id="1.10.530.10">
    <property type="match status" value="1"/>
</dbReference>